<protein>
    <submittedName>
        <fullName evidence="3">Uncharacterized protein</fullName>
    </submittedName>
</protein>
<feature type="signal peptide" evidence="2">
    <location>
        <begin position="1"/>
        <end position="30"/>
    </location>
</feature>
<dbReference type="HOGENOM" id="CLU_1227730_0_0_3"/>
<dbReference type="AlphaFoldDB" id="B0C876"/>
<dbReference type="eggNOG" id="COG2335">
    <property type="taxonomic scope" value="Bacteria"/>
</dbReference>
<feature type="region of interest" description="Disordered" evidence="1">
    <location>
        <begin position="29"/>
        <end position="67"/>
    </location>
</feature>
<accession>B0C876</accession>
<name>B0C876_ACAM1</name>
<dbReference type="RefSeq" id="WP_010472156.1">
    <property type="nucleotide sequence ID" value="NC_009925.1"/>
</dbReference>
<feature type="region of interest" description="Disordered" evidence="1">
    <location>
        <begin position="201"/>
        <end position="225"/>
    </location>
</feature>
<organism evidence="3 4">
    <name type="scientific">Acaryochloris marina (strain MBIC 11017)</name>
    <dbReference type="NCBI Taxonomy" id="329726"/>
    <lineage>
        <taxon>Bacteria</taxon>
        <taxon>Bacillati</taxon>
        <taxon>Cyanobacteriota</taxon>
        <taxon>Cyanophyceae</taxon>
        <taxon>Acaryochloridales</taxon>
        <taxon>Acaryochloridaceae</taxon>
        <taxon>Acaryochloris</taxon>
    </lineage>
</organism>
<feature type="chain" id="PRO_5002748520" evidence="2">
    <location>
        <begin position="31"/>
        <end position="225"/>
    </location>
</feature>
<reference evidence="3 4" key="1">
    <citation type="journal article" date="2008" name="Proc. Natl. Acad. Sci. U.S.A.">
        <title>Niche adaptation and genome expansion in the chlorophyll d-producing cyanobacterium Acaryochloris marina.</title>
        <authorList>
            <person name="Swingley W.D."/>
            <person name="Chen M."/>
            <person name="Cheung P.C."/>
            <person name="Conrad A.L."/>
            <person name="Dejesa L.C."/>
            <person name="Hao J."/>
            <person name="Honchak B.M."/>
            <person name="Karbach L.E."/>
            <person name="Kurdoglu A."/>
            <person name="Lahiri S."/>
            <person name="Mastrian S.D."/>
            <person name="Miyashita H."/>
            <person name="Page L."/>
            <person name="Ramakrishna P."/>
            <person name="Satoh S."/>
            <person name="Sattley W.M."/>
            <person name="Shimada Y."/>
            <person name="Taylor H.L."/>
            <person name="Tomo T."/>
            <person name="Tsuchiya T."/>
            <person name="Wang Z.T."/>
            <person name="Raymond J."/>
            <person name="Mimuro M."/>
            <person name="Blankenship R.E."/>
            <person name="Touchman J.W."/>
        </authorList>
    </citation>
    <scope>NUCLEOTIDE SEQUENCE [LARGE SCALE GENOMIC DNA]</scope>
    <source>
        <strain evidence="4">MBIC 11017</strain>
    </source>
</reference>
<evidence type="ECO:0000256" key="2">
    <source>
        <dbReference type="SAM" id="SignalP"/>
    </source>
</evidence>
<gene>
    <name evidence="3" type="ordered locus">AM1_3911</name>
</gene>
<dbReference type="STRING" id="329726.AM1_3911"/>
<sequence length="225" mass="24788">MTYFSRILFTSSLCLTATLAQVATPLAASADPSLSTPGIPAVPTVSEGENATSPQIKPGISPDQPVKPRIRYECKNEADKLSTVAHTERGMIELIVWESNFFGTTWTPAKRCETVTQRFQQFSDQRLLKFVSTGSMNNYQVICISEQAGQCLDQGLLITLEPKDKPTRVLRQLFNYRTSIRRGGPKKEVIDFERLLNERTPVAEPESAIGGTADTPISPNPGLDN</sequence>
<keyword evidence="4" id="KW-1185">Reference proteome</keyword>
<dbReference type="EMBL" id="CP000828">
    <property type="protein sequence ID" value="ABW28896.1"/>
    <property type="molecule type" value="Genomic_DNA"/>
</dbReference>
<dbReference type="Pfam" id="PF14218">
    <property type="entry name" value="COP23"/>
    <property type="match status" value="1"/>
</dbReference>
<dbReference type="KEGG" id="amr:AM1_3911"/>
<dbReference type="OrthoDB" id="490444at2"/>
<evidence type="ECO:0000313" key="3">
    <source>
        <dbReference type="EMBL" id="ABW28896.1"/>
    </source>
</evidence>
<proteinExistence type="predicted"/>
<evidence type="ECO:0000256" key="1">
    <source>
        <dbReference type="SAM" id="MobiDB-lite"/>
    </source>
</evidence>
<dbReference type="Proteomes" id="UP000000268">
    <property type="component" value="Chromosome"/>
</dbReference>
<dbReference type="InterPro" id="IPR025478">
    <property type="entry name" value="COP23"/>
</dbReference>
<evidence type="ECO:0000313" key="4">
    <source>
        <dbReference type="Proteomes" id="UP000000268"/>
    </source>
</evidence>
<keyword evidence="2" id="KW-0732">Signal</keyword>